<evidence type="ECO:0000313" key="2">
    <source>
        <dbReference type="Proteomes" id="UP000204094"/>
    </source>
</evidence>
<dbReference type="Proteomes" id="UP000204094">
    <property type="component" value="Segment"/>
</dbReference>
<dbReference type="KEGG" id="vg:29124591"/>
<proteinExistence type="predicted"/>
<protein>
    <submittedName>
        <fullName evidence="1">Uncharacterized protein</fullName>
    </submittedName>
</protein>
<reference evidence="1" key="1">
    <citation type="submission" date="2018-02" db="EMBL/GenBank/DDBJ databases">
        <authorList>
            <person name="Arnold Z.M."/>
            <person name="Basina A."/>
            <person name="Iyer A.M."/>
            <person name="Stoner T.H."/>
            <person name="Kasturiarachi N.S."/>
            <person name="Pressimone C.A."/>
            <person name="Schiebel J.G."/>
            <person name="Furbee E.C."/>
            <person name="Grubb S.R."/>
            <person name="Warner M.H."/>
            <person name="Montgomery M.T."/>
            <person name="Garlena R.A."/>
            <person name="Russell D.A."/>
            <person name="Pope W.H."/>
            <person name="Jacobs-Sera D."/>
            <person name="Hendrix R.W."/>
            <person name="Hatfull G.F."/>
        </authorList>
    </citation>
    <scope>NUCLEOTIDE SEQUENCE</scope>
</reference>
<sequence length="118" mass="13717">MTQQKVRVTPHVRPKQAIQWDGRVHGGEQIARLLNGRVIVWPMPEGYEHHMRTQREKDRSRGDTLPGAPAFLVVYRSATDNDPVRVDRGWWFIWDDDDVEILNPAEFTRAYAIEEVAP</sequence>
<accession>A0A142KA49</accession>
<keyword evidence="2" id="KW-1185">Reference proteome</keyword>
<dbReference type="EMBL" id="KU963252">
    <property type="protein sequence ID" value="AMS02982.1"/>
    <property type="molecule type" value="Genomic_DNA"/>
</dbReference>
<organism evidence="1 2">
    <name type="scientific">Gordonia phage Schnabeltier</name>
    <dbReference type="NCBI Taxonomy" id="1821561"/>
    <lineage>
        <taxon>Viruses</taxon>
        <taxon>Duplodnaviria</taxon>
        <taxon>Heunggongvirae</taxon>
        <taxon>Uroviricota</taxon>
        <taxon>Caudoviricetes</taxon>
        <taxon>Schnabeltiervirus</taxon>
        <taxon>Schnabeltiervirus schnabeltier</taxon>
    </lineage>
</organism>
<dbReference type="GeneID" id="29124591"/>
<name>A0A142KA49_9CAUD</name>
<dbReference type="RefSeq" id="YP_009303444.1">
    <property type="nucleotide sequence ID" value="NC_031255.2"/>
</dbReference>
<gene>
    <name evidence="1" type="primary">61</name>
    <name evidence="1" type="ORF">SEA_SCHNABELTIER_61</name>
</gene>
<evidence type="ECO:0000313" key="1">
    <source>
        <dbReference type="EMBL" id="AMS02982.1"/>
    </source>
</evidence>
<dbReference type="OrthoDB" id="23595at10239"/>